<reference evidence="2 3" key="1">
    <citation type="submission" date="2024-09" db="EMBL/GenBank/DDBJ databases">
        <authorList>
            <person name="Sun Q."/>
            <person name="Mori K."/>
        </authorList>
    </citation>
    <scope>NUCLEOTIDE SEQUENCE [LARGE SCALE GENOMIC DNA]</scope>
    <source>
        <strain evidence="2 3">TBRC 3947</strain>
    </source>
</reference>
<keyword evidence="3" id="KW-1185">Reference proteome</keyword>
<comment type="caution">
    <text evidence="2">The sequence shown here is derived from an EMBL/GenBank/DDBJ whole genome shotgun (WGS) entry which is preliminary data.</text>
</comment>
<protein>
    <recommendedName>
        <fullName evidence="4">LytR/CpsA/Psr regulator C-terminal domain-containing protein</fullName>
    </recommendedName>
</protein>
<evidence type="ECO:0000256" key="1">
    <source>
        <dbReference type="SAM" id="Phobius"/>
    </source>
</evidence>
<organism evidence="2 3">
    <name type="scientific">Phytohabitans kaempferiae</name>
    <dbReference type="NCBI Taxonomy" id="1620943"/>
    <lineage>
        <taxon>Bacteria</taxon>
        <taxon>Bacillati</taxon>
        <taxon>Actinomycetota</taxon>
        <taxon>Actinomycetes</taxon>
        <taxon>Micromonosporales</taxon>
        <taxon>Micromonosporaceae</taxon>
    </lineage>
</organism>
<name>A0ABV6MBT6_9ACTN</name>
<proteinExistence type="predicted"/>
<keyword evidence="1" id="KW-1133">Transmembrane helix</keyword>
<dbReference type="Proteomes" id="UP001589867">
    <property type="component" value="Unassembled WGS sequence"/>
</dbReference>
<keyword evidence="1" id="KW-0812">Transmembrane</keyword>
<feature type="transmembrane region" description="Helical" evidence="1">
    <location>
        <begin position="17"/>
        <end position="36"/>
    </location>
</feature>
<accession>A0ABV6MBT6</accession>
<keyword evidence="1" id="KW-0472">Membrane</keyword>
<sequence>METETVTERRSDTGARIGWTVPAAAALLALIALPLLRWGDGWSAWTVEGRPDGSATVRIRDLREADGLERLLAEQGIPAYVTFAPEGTTCAAGTGPSDVATGVVTVDHAEDALVVRIERMNGGSRLALTAFLHVGGDIVVDAAIVPLDRPRCALAPI</sequence>
<evidence type="ECO:0000313" key="2">
    <source>
        <dbReference type="EMBL" id="MFC0531873.1"/>
    </source>
</evidence>
<gene>
    <name evidence="2" type="ORF">ACFFIA_29910</name>
</gene>
<dbReference type="EMBL" id="JBHLUH010000061">
    <property type="protein sequence ID" value="MFC0531873.1"/>
    <property type="molecule type" value="Genomic_DNA"/>
</dbReference>
<evidence type="ECO:0000313" key="3">
    <source>
        <dbReference type="Proteomes" id="UP001589867"/>
    </source>
</evidence>
<dbReference type="RefSeq" id="WP_377257067.1">
    <property type="nucleotide sequence ID" value="NZ_JBHLUH010000061.1"/>
</dbReference>
<evidence type="ECO:0008006" key="4">
    <source>
        <dbReference type="Google" id="ProtNLM"/>
    </source>
</evidence>